<dbReference type="SMART" id="SM00822">
    <property type="entry name" value="PKS_KR"/>
    <property type="match status" value="1"/>
</dbReference>
<dbReference type="InterPro" id="IPR036291">
    <property type="entry name" value="NAD(P)-bd_dom_sf"/>
</dbReference>
<evidence type="ECO:0000259" key="3">
    <source>
        <dbReference type="SMART" id="SM00822"/>
    </source>
</evidence>
<dbReference type="RefSeq" id="WP_369061922.1">
    <property type="nucleotide sequence ID" value="NZ_CP158375.1"/>
</dbReference>
<dbReference type="CDD" id="cd05233">
    <property type="entry name" value="SDR_c"/>
    <property type="match status" value="1"/>
</dbReference>
<dbReference type="EMBL" id="CP158375">
    <property type="protein sequence ID" value="XDO98198.1"/>
    <property type="molecule type" value="Genomic_DNA"/>
</dbReference>
<sequence>MQSESLKDPIQDAGVMVAGGTTGIGREISLGLARRGARVFTFGRDAAALAELEKLARGLPGQVQGVTADMSMRADVDRVFTAFDQQIERLDMFVGCAALGAGPLSEMDEDAWRYVVETNLIGTMACTRRALDRLKPHGGRIVLVGSVSADLRAEGEFVYAATKAGVQAFVEALRREERSHHIHVSVVEPGAVATNMQPMDSEAKADAAAKAQMLHAADIARGVLYMLSEPLHCDVSLMRIVPARQAL</sequence>
<comment type="similarity">
    <text evidence="1">Belongs to the short-chain dehydrogenases/reductases (SDR) family.</text>
</comment>
<dbReference type="PANTHER" id="PTHR44196:SF1">
    <property type="entry name" value="DEHYDROGENASE_REDUCTASE SDR FAMILY MEMBER 7B"/>
    <property type="match status" value="1"/>
</dbReference>
<keyword evidence="2 4" id="KW-0560">Oxidoreductase</keyword>
<dbReference type="PROSITE" id="PS00061">
    <property type="entry name" value="ADH_SHORT"/>
    <property type="match status" value="1"/>
</dbReference>
<organism evidence="4">
    <name type="scientific">Caulobacter sp. 73W</name>
    <dbReference type="NCBI Taxonomy" id="3161137"/>
    <lineage>
        <taxon>Bacteria</taxon>
        <taxon>Pseudomonadati</taxon>
        <taxon>Pseudomonadota</taxon>
        <taxon>Alphaproteobacteria</taxon>
        <taxon>Caulobacterales</taxon>
        <taxon>Caulobacteraceae</taxon>
        <taxon>Caulobacter</taxon>
    </lineage>
</organism>
<dbReference type="InterPro" id="IPR002347">
    <property type="entry name" value="SDR_fam"/>
</dbReference>
<feature type="domain" description="Ketoreductase" evidence="3">
    <location>
        <begin position="13"/>
        <end position="195"/>
    </location>
</feature>
<dbReference type="SUPFAM" id="SSF51735">
    <property type="entry name" value="NAD(P)-binding Rossmann-fold domains"/>
    <property type="match status" value="1"/>
</dbReference>
<dbReference type="PANTHER" id="PTHR44196">
    <property type="entry name" value="DEHYDROGENASE/REDUCTASE SDR FAMILY MEMBER 7B"/>
    <property type="match status" value="1"/>
</dbReference>
<protein>
    <submittedName>
        <fullName evidence="4">SDR family oxidoreductase</fullName>
        <ecNumber evidence="4">1.-.-.-</ecNumber>
    </submittedName>
</protein>
<dbReference type="GO" id="GO:0016491">
    <property type="term" value="F:oxidoreductase activity"/>
    <property type="evidence" value="ECO:0007669"/>
    <property type="project" value="UniProtKB-KW"/>
</dbReference>
<reference evidence="4" key="1">
    <citation type="submission" date="2024-06" db="EMBL/GenBank/DDBJ databases">
        <title>Caulobacter inopinatus, sp. nov.</title>
        <authorList>
            <person name="Donachie S.P."/>
        </authorList>
    </citation>
    <scope>NUCLEOTIDE SEQUENCE</scope>
    <source>
        <strain evidence="4">73W</strain>
    </source>
</reference>
<dbReference type="Pfam" id="PF00106">
    <property type="entry name" value="adh_short"/>
    <property type="match status" value="1"/>
</dbReference>
<evidence type="ECO:0000256" key="2">
    <source>
        <dbReference type="ARBA" id="ARBA00023002"/>
    </source>
</evidence>
<dbReference type="InterPro" id="IPR020904">
    <property type="entry name" value="Sc_DH/Rdtase_CS"/>
</dbReference>
<proteinExistence type="inferred from homology"/>
<dbReference type="InterPro" id="IPR057326">
    <property type="entry name" value="KR_dom"/>
</dbReference>
<dbReference type="PRINTS" id="PR00081">
    <property type="entry name" value="GDHRDH"/>
</dbReference>
<evidence type="ECO:0000256" key="1">
    <source>
        <dbReference type="ARBA" id="ARBA00006484"/>
    </source>
</evidence>
<dbReference type="EC" id="1.-.-.-" evidence="4"/>
<gene>
    <name evidence="4" type="ORF">ABOZ73_07220</name>
</gene>
<dbReference type="AlphaFoldDB" id="A0AB39KY36"/>
<accession>A0AB39KY36</accession>
<dbReference type="Gene3D" id="3.40.50.720">
    <property type="entry name" value="NAD(P)-binding Rossmann-like Domain"/>
    <property type="match status" value="1"/>
</dbReference>
<evidence type="ECO:0000313" key="4">
    <source>
        <dbReference type="EMBL" id="XDO98198.1"/>
    </source>
</evidence>
<dbReference type="GO" id="GO:0016020">
    <property type="term" value="C:membrane"/>
    <property type="evidence" value="ECO:0007669"/>
    <property type="project" value="TreeGrafter"/>
</dbReference>
<name>A0AB39KY36_9CAUL</name>